<evidence type="ECO:0000256" key="7">
    <source>
        <dbReference type="ARBA" id="ARBA00022884"/>
    </source>
</evidence>
<dbReference type="SUPFAM" id="SSF50447">
    <property type="entry name" value="Translation proteins"/>
    <property type="match status" value="1"/>
</dbReference>
<keyword evidence="11" id="KW-1185">Reference proteome</keyword>
<evidence type="ECO:0000256" key="3">
    <source>
        <dbReference type="ARBA" id="ARBA00021438"/>
    </source>
</evidence>
<feature type="compositionally biased region" description="Acidic residues" evidence="9">
    <location>
        <begin position="550"/>
        <end position="564"/>
    </location>
</feature>
<feature type="region of interest" description="Disordered" evidence="9">
    <location>
        <begin position="838"/>
        <end position="932"/>
    </location>
</feature>
<keyword evidence="8" id="KW-0539">Nucleus</keyword>
<dbReference type="PANTHER" id="PTHR31633:SF1">
    <property type="entry name" value="H_ACA RIBONUCLEOPROTEIN COMPLEX NON-CORE SUBUNIT NAF1"/>
    <property type="match status" value="1"/>
</dbReference>
<protein>
    <recommendedName>
        <fullName evidence="3">H/ACA ribonucleoprotein complex non-core subunit NAF1</fullName>
    </recommendedName>
</protein>
<feature type="region of interest" description="Disordered" evidence="9">
    <location>
        <begin position="361"/>
        <end position="425"/>
    </location>
</feature>
<keyword evidence="4" id="KW-0690">Ribosome biogenesis</keyword>
<feature type="compositionally biased region" description="Basic and acidic residues" evidence="9">
    <location>
        <begin position="400"/>
        <end position="424"/>
    </location>
</feature>
<evidence type="ECO:0000313" key="11">
    <source>
        <dbReference type="Proteomes" id="UP001633002"/>
    </source>
</evidence>
<evidence type="ECO:0000256" key="6">
    <source>
        <dbReference type="ARBA" id="ARBA00022553"/>
    </source>
</evidence>
<name>A0ABD3GCU2_9MARC</name>
<dbReference type="GO" id="GO:0005634">
    <property type="term" value="C:nucleus"/>
    <property type="evidence" value="ECO:0007669"/>
    <property type="project" value="UniProtKB-SubCell"/>
</dbReference>
<dbReference type="InterPro" id="IPR009000">
    <property type="entry name" value="Transl_B-barrel_sf"/>
</dbReference>
<feature type="compositionally biased region" description="Basic residues" evidence="9">
    <location>
        <begin position="606"/>
        <end position="618"/>
    </location>
</feature>
<evidence type="ECO:0000256" key="2">
    <source>
        <dbReference type="ARBA" id="ARBA00009801"/>
    </source>
</evidence>
<feature type="compositionally biased region" description="Basic and acidic residues" evidence="9">
    <location>
        <begin position="565"/>
        <end position="582"/>
    </location>
</feature>
<dbReference type="PANTHER" id="PTHR31633">
    <property type="entry name" value="H/ACA RIBONUCLEOPROTEIN COMPLEX NON-CORE SUBUNIT NAF1"/>
    <property type="match status" value="1"/>
</dbReference>
<feature type="compositionally biased region" description="Polar residues" evidence="9">
    <location>
        <begin position="304"/>
        <end position="319"/>
    </location>
</feature>
<feature type="compositionally biased region" description="Acidic residues" evidence="9">
    <location>
        <begin position="364"/>
        <end position="399"/>
    </location>
</feature>
<dbReference type="InterPro" id="IPR040309">
    <property type="entry name" value="Naf1"/>
</dbReference>
<dbReference type="AlphaFoldDB" id="A0ABD3GCU2"/>
<comment type="subcellular location">
    <subcellularLocation>
        <location evidence="1">Nucleus</location>
    </subcellularLocation>
</comment>
<evidence type="ECO:0000256" key="9">
    <source>
        <dbReference type="SAM" id="MobiDB-lite"/>
    </source>
</evidence>
<evidence type="ECO:0000313" key="10">
    <source>
        <dbReference type="EMBL" id="KAL3676983.1"/>
    </source>
</evidence>
<feature type="region of interest" description="Disordered" evidence="9">
    <location>
        <begin position="299"/>
        <end position="319"/>
    </location>
</feature>
<dbReference type="InterPro" id="IPR038664">
    <property type="entry name" value="Gar1/Naf1_Cbf5-bd_sf"/>
</dbReference>
<dbReference type="InterPro" id="IPR007504">
    <property type="entry name" value="H/ACA_rnp_Gar1/Naf1"/>
</dbReference>
<feature type="compositionally biased region" description="Polar residues" evidence="9">
    <location>
        <begin position="838"/>
        <end position="849"/>
    </location>
</feature>
<dbReference type="GO" id="GO:0003723">
    <property type="term" value="F:RNA binding"/>
    <property type="evidence" value="ECO:0007669"/>
    <property type="project" value="UniProtKB-KW"/>
</dbReference>
<dbReference type="Gene3D" id="2.40.10.230">
    <property type="entry name" value="Probable tRNA pseudouridine synthase domain"/>
    <property type="match status" value="1"/>
</dbReference>
<evidence type="ECO:0000256" key="1">
    <source>
        <dbReference type="ARBA" id="ARBA00004123"/>
    </source>
</evidence>
<comment type="similarity">
    <text evidence="2">Belongs to the NAF1 family.</text>
</comment>
<dbReference type="GO" id="GO:0006364">
    <property type="term" value="P:rRNA processing"/>
    <property type="evidence" value="ECO:0007669"/>
    <property type="project" value="UniProtKB-KW"/>
</dbReference>
<keyword evidence="5" id="KW-0698">rRNA processing</keyword>
<feature type="region of interest" description="Disordered" evidence="9">
    <location>
        <begin position="550"/>
        <end position="714"/>
    </location>
</feature>
<reference evidence="10 11" key="1">
    <citation type="submission" date="2024-09" db="EMBL/GenBank/DDBJ databases">
        <title>Chromosome-scale assembly of Riccia sorocarpa.</title>
        <authorList>
            <person name="Paukszto L."/>
        </authorList>
    </citation>
    <scope>NUCLEOTIDE SEQUENCE [LARGE SCALE GENOMIC DNA]</scope>
    <source>
        <strain evidence="10">LP-2024</strain>
        <tissue evidence="10">Aerial parts of the thallus</tissue>
    </source>
</reference>
<dbReference type="Proteomes" id="UP001633002">
    <property type="component" value="Unassembled WGS sequence"/>
</dbReference>
<comment type="caution">
    <text evidence="10">The sequence shown here is derived from an EMBL/GenBank/DDBJ whole genome shotgun (WGS) entry which is preliminary data.</text>
</comment>
<gene>
    <name evidence="10" type="ORF">R1sor_026931</name>
</gene>
<evidence type="ECO:0000256" key="4">
    <source>
        <dbReference type="ARBA" id="ARBA00022517"/>
    </source>
</evidence>
<evidence type="ECO:0000256" key="5">
    <source>
        <dbReference type="ARBA" id="ARBA00022552"/>
    </source>
</evidence>
<sequence length="932" mass="101712">MGEPIVNDTTSEDGIEALGGERLEPIWSELDFISNGDLRDLFTPPDIRVGKSDSGNVENFEDDGSGANGAQQIEIAADFWTREERRNCERRSKMDTLVKVKEEPAEVPPVQNGAKLLRVKEEEVTFGDWRQEMNASVVFPVKQEEAVSQVLRHKESGMMMVKVKEEPRNELDGLQVGAVENSTQLDVRIVHSAAPSRDAECSRLQRIPVEDTRMSDVIKLPIDPPAESSINVGAKCNESQAGPLEDACMNEIDLSSDAAIAVTENNNLQKQGVKCTEHNGAEMRITDDAGRNEIQHRTEGGFQTEESPSSIPEASTAQESTAIVLQTPQYEVHHDGLGSVLKNGILSSTGLGKMGLVLVNDSSTEAESESSEEEEDSEEESESDDDDSSDISSSEEDEEMRTIKEKIRNCEETKEEIEPPRTKNEVSVLPPVPKVEAVLQPHHVCISIGIVLSVVDRYIVVEGKEDSTVVNDGSILWLSESRVPLGIVDEVFGPVRRPYYSLRFNEVAEIHESAKVGADVGYVQEFAEFVLKDNPSLYKKAIDASGLDDEELSEEEIEFSDDEKEMAAKQKDKAKRTQETKENGASAWNSSELQPSEGKGKWQRRERGRGRGSNRGGRHIMGVDSAMADMDLQGSGYKAGNMNYESRSRGRPGAGRAQFQNRPPQSSSGSRDREDSGAAYSSRLQDGLNGRGEWMSSPTRHSPRAAPSSNGVYHQVPVRREETRDGQWFSEPVADADRQPRQAGGIQGVPYFGGTPLPRHSQGFAAEPRQQLGSSYPTFGYTPLPASQIATDGQGNFFHIRGPVNLPPDVGGIGRMGMNVGPTVMNVLPPSVPNSLSGYNNPVQGSLNMRQGGYDPGYQADRGYNGQHGGYLAPSPGYSSNSRAAAPEFRFQAMPSNGPHSGPGGMGRPQGLGYGRGTPPAQRQRFQGPRGR</sequence>
<dbReference type="EMBL" id="JBJQOH010000008">
    <property type="protein sequence ID" value="KAL3676983.1"/>
    <property type="molecule type" value="Genomic_DNA"/>
</dbReference>
<keyword evidence="6" id="KW-0597">Phosphoprotein</keyword>
<feature type="compositionally biased region" description="Gly residues" evidence="9">
    <location>
        <begin position="901"/>
        <end position="916"/>
    </location>
</feature>
<proteinExistence type="inferred from homology"/>
<organism evidence="10 11">
    <name type="scientific">Riccia sorocarpa</name>
    <dbReference type="NCBI Taxonomy" id="122646"/>
    <lineage>
        <taxon>Eukaryota</taxon>
        <taxon>Viridiplantae</taxon>
        <taxon>Streptophyta</taxon>
        <taxon>Embryophyta</taxon>
        <taxon>Marchantiophyta</taxon>
        <taxon>Marchantiopsida</taxon>
        <taxon>Marchantiidae</taxon>
        <taxon>Marchantiales</taxon>
        <taxon>Ricciaceae</taxon>
        <taxon>Riccia</taxon>
    </lineage>
</organism>
<evidence type="ECO:0000256" key="8">
    <source>
        <dbReference type="ARBA" id="ARBA00023242"/>
    </source>
</evidence>
<accession>A0ABD3GCU2</accession>
<keyword evidence="7" id="KW-0694">RNA-binding</keyword>
<dbReference type="Pfam" id="PF04410">
    <property type="entry name" value="Gar1"/>
    <property type="match status" value="1"/>
</dbReference>